<dbReference type="AlphaFoldDB" id="A0A2A6CDU1"/>
<protein>
    <submittedName>
        <fullName evidence="1">Uncharacterized protein</fullName>
    </submittedName>
</protein>
<accession>A0A2A6CDU1</accession>
<keyword evidence="2" id="KW-1185">Reference proteome</keyword>
<proteinExistence type="predicted"/>
<sequence length="457" mass="49717">MNEERKAVLWVIQSALSTLLGTFLFDFLWPAMGWPDTPLRFAPLAAIVAAATAMACFAISASGNRHFKFKLAVILFFLLIIGVIASILSYVFFTPALLAFDVFIAAMSAIHFQTIDTMDQQIFQNSVALVISLLSMLVTVPITALCFTLSWSAIVIPATLLIYVYQVARIAAEPVLFPELSAMSIVLLVTSVTLNLVGCGLAFFLYSSTLATAVTALAVVVQGYLITEIFCIDAHSRQEPQDGIIAVAYASAALGLAVVIGAARAASAQPEIWEIGGAFLVIVVCLPITVNAIGCLREADAHLAQPNPITVRVAMKFAALVVVLLLMAVSVAGSFFYRIMLPKTTSPVPLVTCFLLLIMLHMLDNLRNNMARKVHIPFAVVFAILSVAIVGAGIYTYFNLRLVELMESIVSALAITTCLSFYFIRTKLQKDESEQRLLRLQQQRIQQFFWGPIPPAA</sequence>
<dbReference type="Proteomes" id="UP000005239">
    <property type="component" value="Unassembled WGS sequence"/>
</dbReference>
<evidence type="ECO:0000313" key="1">
    <source>
        <dbReference type="EnsemblMetazoa" id="PPA02734.1"/>
    </source>
</evidence>
<accession>A0A8R1Y808</accession>
<dbReference type="EnsemblMetazoa" id="PPA02734.1">
    <property type="protein sequence ID" value="PPA02734.1"/>
    <property type="gene ID" value="WBGene00092288"/>
</dbReference>
<evidence type="ECO:0000313" key="2">
    <source>
        <dbReference type="Proteomes" id="UP000005239"/>
    </source>
</evidence>
<gene>
    <name evidence="1" type="primary">WBGene00092288</name>
</gene>
<organism evidence="1 2">
    <name type="scientific">Pristionchus pacificus</name>
    <name type="common">Parasitic nematode worm</name>
    <dbReference type="NCBI Taxonomy" id="54126"/>
    <lineage>
        <taxon>Eukaryota</taxon>
        <taxon>Metazoa</taxon>
        <taxon>Ecdysozoa</taxon>
        <taxon>Nematoda</taxon>
        <taxon>Chromadorea</taxon>
        <taxon>Rhabditida</taxon>
        <taxon>Rhabditina</taxon>
        <taxon>Diplogasteromorpha</taxon>
        <taxon>Diplogasteroidea</taxon>
        <taxon>Neodiplogasteridae</taxon>
        <taxon>Pristionchus</taxon>
    </lineage>
</organism>
<reference evidence="2" key="1">
    <citation type="journal article" date="2008" name="Nat. Genet.">
        <title>The Pristionchus pacificus genome provides a unique perspective on nematode lifestyle and parasitism.</title>
        <authorList>
            <person name="Dieterich C."/>
            <person name="Clifton S.W."/>
            <person name="Schuster L.N."/>
            <person name="Chinwalla A."/>
            <person name="Delehaunty K."/>
            <person name="Dinkelacker I."/>
            <person name="Fulton L."/>
            <person name="Fulton R."/>
            <person name="Godfrey J."/>
            <person name="Minx P."/>
            <person name="Mitreva M."/>
            <person name="Roeseler W."/>
            <person name="Tian H."/>
            <person name="Witte H."/>
            <person name="Yang S.P."/>
            <person name="Wilson R.K."/>
            <person name="Sommer R.J."/>
        </authorList>
    </citation>
    <scope>NUCLEOTIDE SEQUENCE [LARGE SCALE GENOMIC DNA]</scope>
    <source>
        <strain evidence="2">PS312</strain>
    </source>
</reference>
<reference evidence="1" key="2">
    <citation type="submission" date="2022-06" db="UniProtKB">
        <authorList>
            <consortium name="EnsemblMetazoa"/>
        </authorList>
    </citation>
    <scope>IDENTIFICATION</scope>
    <source>
        <strain evidence="1">PS312</strain>
    </source>
</reference>
<name>A0A2A6CDU1_PRIPA</name>